<dbReference type="EMBL" id="FZPD01000001">
    <property type="protein sequence ID" value="SNS58360.1"/>
    <property type="molecule type" value="Genomic_DNA"/>
</dbReference>
<proteinExistence type="predicted"/>
<evidence type="ECO:0000313" key="1">
    <source>
        <dbReference type="EMBL" id="SNS58360.1"/>
    </source>
</evidence>
<gene>
    <name evidence="1" type="ORF">SAMN05421640_0760</name>
</gene>
<keyword evidence="2" id="KW-1185">Reference proteome</keyword>
<protein>
    <submittedName>
        <fullName evidence="1">Uncharacterized protein</fullName>
    </submittedName>
</protein>
<sequence>MIANHEKLHLILIFTNSNVLRPLIHANRHYNHPNCTESTVISTNGYKKFTLTLFSDQRNTYPILAFIKLC</sequence>
<dbReference type="Proteomes" id="UP000198393">
    <property type="component" value="Unassembled WGS sequence"/>
</dbReference>
<organism evidence="1 2">
    <name type="scientific">Ekhidna lutea</name>
    <dbReference type="NCBI Taxonomy" id="447679"/>
    <lineage>
        <taxon>Bacteria</taxon>
        <taxon>Pseudomonadati</taxon>
        <taxon>Bacteroidota</taxon>
        <taxon>Cytophagia</taxon>
        <taxon>Cytophagales</taxon>
        <taxon>Reichenbachiellaceae</taxon>
        <taxon>Ekhidna</taxon>
    </lineage>
</organism>
<name>A0A239FNA2_EKHLU</name>
<evidence type="ECO:0000313" key="2">
    <source>
        <dbReference type="Proteomes" id="UP000198393"/>
    </source>
</evidence>
<reference evidence="1 2" key="1">
    <citation type="submission" date="2017-06" db="EMBL/GenBank/DDBJ databases">
        <authorList>
            <person name="Kim H.J."/>
            <person name="Triplett B.A."/>
        </authorList>
    </citation>
    <scope>NUCLEOTIDE SEQUENCE [LARGE SCALE GENOMIC DNA]</scope>
    <source>
        <strain evidence="1 2">DSM 19307</strain>
    </source>
</reference>
<accession>A0A239FNA2</accession>
<dbReference type="AlphaFoldDB" id="A0A239FNA2"/>